<comment type="caution">
    <text evidence="2">The sequence shown here is derived from an EMBL/GenBank/DDBJ whole genome shotgun (WGS) entry which is preliminary data.</text>
</comment>
<gene>
    <name evidence="2" type="ORF">SK128_020432</name>
</gene>
<feature type="region of interest" description="Disordered" evidence="1">
    <location>
        <begin position="89"/>
        <end position="149"/>
    </location>
</feature>
<accession>A0AAN8ZW62</accession>
<dbReference type="InterPro" id="IPR006631">
    <property type="entry name" value="DM4_12"/>
</dbReference>
<organism evidence="2 3">
    <name type="scientific">Halocaridina rubra</name>
    <name type="common">Hawaiian red shrimp</name>
    <dbReference type="NCBI Taxonomy" id="373956"/>
    <lineage>
        <taxon>Eukaryota</taxon>
        <taxon>Metazoa</taxon>
        <taxon>Ecdysozoa</taxon>
        <taxon>Arthropoda</taxon>
        <taxon>Crustacea</taxon>
        <taxon>Multicrustacea</taxon>
        <taxon>Malacostraca</taxon>
        <taxon>Eumalacostraca</taxon>
        <taxon>Eucarida</taxon>
        <taxon>Decapoda</taxon>
        <taxon>Pleocyemata</taxon>
        <taxon>Caridea</taxon>
        <taxon>Atyoidea</taxon>
        <taxon>Atyidae</taxon>
        <taxon>Halocaridina</taxon>
    </lineage>
</organism>
<protein>
    <submittedName>
        <fullName evidence="2">Uncharacterized protein</fullName>
    </submittedName>
</protein>
<proteinExistence type="predicted"/>
<feature type="compositionally biased region" description="Polar residues" evidence="1">
    <location>
        <begin position="98"/>
        <end position="116"/>
    </location>
</feature>
<dbReference type="PANTHER" id="PTHR21398:SF6">
    <property type="entry name" value="AGAP007094-PA"/>
    <property type="match status" value="1"/>
</dbReference>
<evidence type="ECO:0000313" key="2">
    <source>
        <dbReference type="EMBL" id="KAK7065694.1"/>
    </source>
</evidence>
<name>A0AAN8ZW62_HALRR</name>
<dbReference type="Proteomes" id="UP001381693">
    <property type="component" value="Unassembled WGS sequence"/>
</dbReference>
<dbReference type="PANTHER" id="PTHR21398">
    <property type="entry name" value="AGAP007094-PA"/>
    <property type="match status" value="1"/>
</dbReference>
<feature type="compositionally biased region" description="Basic residues" evidence="1">
    <location>
        <begin position="134"/>
        <end position="149"/>
    </location>
</feature>
<reference evidence="2 3" key="1">
    <citation type="submission" date="2023-11" db="EMBL/GenBank/DDBJ databases">
        <title>Halocaridina rubra genome assembly.</title>
        <authorList>
            <person name="Smith C."/>
        </authorList>
    </citation>
    <scope>NUCLEOTIDE SEQUENCE [LARGE SCALE GENOMIC DNA]</scope>
    <source>
        <strain evidence="2">EP-1</strain>
        <tissue evidence="2">Whole</tissue>
    </source>
</reference>
<dbReference type="SMART" id="SM00718">
    <property type="entry name" value="DM4_12"/>
    <property type="match status" value="1"/>
</dbReference>
<dbReference type="AlphaFoldDB" id="A0AAN8ZW62"/>
<dbReference type="EMBL" id="JAXCGZ010020079">
    <property type="protein sequence ID" value="KAK7065694.1"/>
    <property type="molecule type" value="Genomic_DNA"/>
</dbReference>
<evidence type="ECO:0000256" key="1">
    <source>
        <dbReference type="SAM" id="MobiDB-lite"/>
    </source>
</evidence>
<sequence>MGMDGKACLLRAICEIFQVPFTNHGFFGEVLELFLSASRAPHAEKRLKDYTRAERIGRSTGECFEYHKACPHSLFTNPGQLQWVEDEEMMDEAHMDHTNYNPTNSEDRSSNSNTSKFLEDFVETTTPKSEVKNTKAKPRKSKIPTKKSN</sequence>
<keyword evidence="3" id="KW-1185">Reference proteome</keyword>
<dbReference type="Pfam" id="PF07841">
    <property type="entry name" value="DM4_12"/>
    <property type="match status" value="1"/>
</dbReference>
<evidence type="ECO:0000313" key="3">
    <source>
        <dbReference type="Proteomes" id="UP001381693"/>
    </source>
</evidence>